<dbReference type="KEGG" id="svp:Pan189_11700"/>
<dbReference type="Proteomes" id="UP000317318">
    <property type="component" value="Chromosome"/>
</dbReference>
<protein>
    <submittedName>
        <fullName evidence="1">Uncharacterized protein</fullName>
    </submittedName>
</protein>
<gene>
    <name evidence="1" type="ORF">Pan189_11700</name>
</gene>
<organism evidence="1 2">
    <name type="scientific">Stratiformator vulcanicus</name>
    <dbReference type="NCBI Taxonomy" id="2527980"/>
    <lineage>
        <taxon>Bacteria</taxon>
        <taxon>Pseudomonadati</taxon>
        <taxon>Planctomycetota</taxon>
        <taxon>Planctomycetia</taxon>
        <taxon>Planctomycetales</taxon>
        <taxon>Planctomycetaceae</taxon>
        <taxon>Stratiformator</taxon>
    </lineage>
</organism>
<evidence type="ECO:0000313" key="2">
    <source>
        <dbReference type="Proteomes" id="UP000317318"/>
    </source>
</evidence>
<proteinExistence type="predicted"/>
<name>A0A517QYS5_9PLAN</name>
<accession>A0A517QYS5</accession>
<evidence type="ECO:0000313" key="1">
    <source>
        <dbReference type="EMBL" id="QDT36807.1"/>
    </source>
</evidence>
<sequence>MGLDRVPKRRVGQHLVTVSTPDTLPTNNAFAFQIGDDPLHCPFRNSDLRGDETQDRLGIRVNHEQDVRMVRQERPAGKPVLAAFALLDGCR</sequence>
<dbReference type="EMBL" id="CP036268">
    <property type="protein sequence ID" value="QDT36807.1"/>
    <property type="molecule type" value="Genomic_DNA"/>
</dbReference>
<keyword evidence="2" id="KW-1185">Reference proteome</keyword>
<reference evidence="1 2" key="1">
    <citation type="submission" date="2019-02" db="EMBL/GenBank/DDBJ databases">
        <title>Deep-cultivation of Planctomycetes and their phenomic and genomic characterization uncovers novel biology.</title>
        <authorList>
            <person name="Wiegand S."/>
            <person name="Jogler M."/>
            <person name="Boedeker C."/>
            <person name="Pinto D."/>
            <person name="Vollmers J."/>
            <person name="Rivas-Marin E."/>
            <person name="Kohn T."/>
            <person name="Peeters S.H."/>
            <person name="Heuer A."/>
            <person name="Rast P."/>
            <person name="Oberbeckmann S."/>
            <person name="Bunk B."/>
            <person name="Jeske O."/>
            <person name="Meyerdierks A."/>
            <person name="Storesund J.E."/>
            <person name="Kallscheuer N."/>
            <person name="Luecker S."/>
            <person name="Lage O.M."/>
            <person name="Pohl T."/>
            <person name="Merkel B.J."/>
            <person name="Hornburger P."/>
            <person name="Mueller R.-W."/>
            <person name="Bruemmer F."/>
            <person name="Labrenz M."/>
            <person name="Spormann A.M."/>
            <person name="Op den Camp H."/>
            <person name="Overmann J."/>
            <person name="Amann R."/>
            <person name="Jetten M.S.M."/>
            <person name="Mascher T."/>
            <person name="Medema M.H."/>
            <person name="Devos D.P."/>
            <person name="Kaster A.-K."/>
            <person name="Ovreas L."/>
            <person name="Rohde M."/>
            <person name="Galperin M.Y."/>
            <person name="Jogler C."/>
        </authorList>
    </citation>
    <scope>NUCLEOTIDE SEQUENCE [LARGE SCALE GENOMIC DNA]</scope>
    <source>
        <strain evidence="1 2">Pan189</strain>
    </source>
</reference>
<dbReference type="AlphaFoldDB" id="A0A517QYS5"/>